<organism evidence="3 4">
    <name type="scientific">Mycolicibacterium agri</name>
    <name type="common">Mycobacterium agri</name>
    <dbReference type="NCBI Taxonomy" id="36811"/>
    <lineage>
        <taxon>Bacteria</taxon>
        <taxon>Bacillati</taxon>
        <taxon>Actinomycetota</taxon>
        <taxon>Actinomycetes</taxon>
        <taxon>Mycobacteriales</taxon>
        <taxon>Mycobacteriaceae</taxon>
        <taxon>Mycolicibacterium</taxon>
    </lineage>
</organism>
<dbReference type="EMBL" id="BLKS01000001">
    <property type="protein sequence ID" value="GFG51198.1"/>
    <property type="molecule type" value="Genomic_DNA"/>
</dbReference>
<keyword evidence="4" id="KW-1185">Reference proteome</keyword>
<evidence type="ECO:0000313" key="4">
    <source>
        <dbReference type="Proteomes" id="UP000220914"/>
    </source>
</evidence>
<proteinExistence type="predicted"/>
<dbReference type="Proteomes" id="UP000220914">
    <property type="component" value="Unassembled WGS sequence"/>
</dbReference>
<dbReference type="Proteomes" id="UP000465302">
    <property type="component" value="Unassembled WGS sequence"/>
</dbReference>
<keyword evidence="1" id="KW-0732">Signal</keyword>
<evidence type="ECO:0000313" key="2">
    <source>
        <dbReference type="EMBL" id="GFG51198.1"/>
    </source>
</evidence>
<evidence type="ECO:0000313" key="3">
    <source>
        <dbReference type="EMBL" id="PEG42339.1"/>
    </source>
</evidence>
<feature type="chain" id="PRO_5038298532" evidence="1">
    <location>
        <begin position="25"/>
        <end position="150"/>
    </location>
</feature>
<dbReference type="EMBL" id="PDCP01000003">
    <property type="protein sequence ID" value="PEG42339.1"/>
    <property type="molecule type" value="Genomic_DNA"/>
</dbReference>
<evidence type="ECO:0000256" key="1">
    <source>
        <dbReference type="SAM" id="SignalP"/>
    </source>
</evidence>
<comment type="caution">
    <text evidence="3">The sequence shown here is derived from an EMBL/GenBank/DDBJ whole genome shotgun (WGS) entry which is preliminary data.</text>
</comment>
<protein>
    <submittedName>
        <fullName evidence="3">Uncharacterized protein</fullName>
    </submittedName>
</protein>
<dbReference type="AlphaFoldDB" id="A0A2A7NET1"/>
<feature type="signal peptide" evidence="1">
    <location>
        <begin position="1"/>
        <end position="24"/>
    </location>
</feature>
<reference evidence="2 5" key="2">
    <citation type="journal article" date="2019" name="Emerg. Microbes Infect.">
        <title>Comprehensive subspecies identification of 175 nontuberculous mycobacteria species based on 7547 genomic profiles.</title>
        <authorList>
            <person name="Matsumoto Y."/>
            <person name="Kinjo T."/>
            <person name="Motooka D."/>
            <person name="Nabeya D."/>
            <person name="Jung N."/>
            <person name="Uechi K."/>
            <person name="Horii T."/>
            <person name="Iida T."/>
            <person name="Fujita J."/>
            <person name="Nakamura S."/>
        </authorList>
    </citation>
    <scope>NUCLEOTIDE SEQUENCE [LARGE SCALE GENOMIC DNA]</scope>
    <source>
        <strain evidence="2 5">JCM 6377</strain>
    </source>
</reference>
<sequence>MKPLKAVKALVAAAVFAVTAAMLAPPPASGMMILGNYDVLTNRYDLASWAWMVSACIPEKTLDCVDVSAIARRKYYYEYGGKAHLDGDTYTLVVDVPDGLRCPLGQMLPTRDTYTWNQVSLAGEIHSEYQVGCFGGPPGTQFWTFALRRL</sequence>
<evidence type="ECO:0000313" key="5">
    <source>
        <dbReference type="Proteomes" id="UP000465302"/>
    </source>
</evidence>
<reference evidence="2" key="3">
    <citation type="submission" date="2020-02" db="EMBL/GenBank/DDBJ databases">
        <authorList>
            <person name="Matsumoto Y."/>
            <person name="Motooka D."/>
            <person name="Nakamura S."/>
        </authorList>
    </citation>
    <scope>NUCLEOTIDE SEQUENCE</scope>
    <source>
        <strain evidence="2">JCM 6377</strain>
    </source>
</reference>
<gene>
    <name evidence="3" type="ORF">CQY20_02750</name>
    <name evidence="2" type="ORF">MAGR_26390</name>
</gene>
<accession>A0A2A7NET1</accession>
<name>A0A2A7NET1_MYCAG</name>
<dbReference type="OrthoDB" id="4746900at2"/>
<reference evidence="3 4" key="1">
    <citation type="submission" date="2017-10" db="EMBL/GenBank/DDBJ databases">
        <title>The new phylogeny of genus Mycobacterium.</title>
        <authorList>
            <person name="Tortoli E."/>
            <person name="Trovato A."/>
            <person name="Cirillo D.M."/>
        </authorList>
    </citation>
    <scope>NUCLEOTIDE SEQUENCE [LARGE SCALE GENOMIC DNA]</scope>
    <source>
        <strain evidence="3 4">CCUG37673</strain>
    </source>
</reference>